<dbReference type="RefSeq" id="WP_037333184.1">
    <property type="nucleotide sequence ID" value="NZ_CP008953.1"/>
</dbReference>
<reference evidence="2 3" key="1">
    <citation type="journal article" date="2014" name="J. Biotechnol.">
        <title>Complete genome sequence of the actinobacterium Amycolatopsis japonica MG417-CF17(T) (=DSM 44213T) producing (S,S)-N,N'-ethylenediaminedisuccinic acid.</title>
        <authorList>
            <person name="Stegmann E."/>
            <person name="Albersmeier A."/>
            <person name="Spohn M."/>
            <person name="Gert H."/>
            <person name="Weber T."/>
            <person name="Wohlleben W."/>
            <person name="Kalinowski J."/>
            <person name="Ruckert C."/>
        </authorList>
    </citation>
    <scope>NUCLEOTIDE SEQUENCE [LARGE SCALE GENOMIC DNA]</scope>
    <source>
        <strain evidence="3">MG417-CF17 (DSM 44213)</strain>
    </source>
</reference>
<sequence length="121" mass="12527">MITGFAVTVAICATLVAVWSFVQAARKKLPDNALLAGLAVIEVLLVAQLVIGVVLLIGGGRPGSMATYLAYLIGCLVVLPLGTFWALAERTRASTAILGIACLAIPVMVLRLHEVWAGASA</sequence>
<organism evidence="2 3">
    <name type="scientific">Amycolatopsis japonica</name>
    <dbReference type="NCBI Taxonomy" id="208439"/>
    <lineage>
        <taxon>Bacteria</taxon>
        <taxon>Bacillati</taxon>
        <taxon>Actinomycetota</taxon>
        <taxon>Actinomycetes</taxon>
        <taxon>Pseudonocardiales</taxon>
        <taxon>Pseudonocardiaceae</taxon>
        <taxon>Amycolatopsis</taxon>
        <taxon>Amycolatopsis japonica group</taxon>
    </lineage>
</organism>
<evidence type="ECO:0000313" key="3">
    <source>
        <dbReference type="Proteomes" id="UP000028492"/>
    </source>
</evidence>
<name>A0A075V7B1_9PSEU</name>
<protein>
    <submittedName>
        <fullName evidence="2">Uncharacterized protein</fullName>
    </submittedName>
</protein>
<dbReference type="Proteomes" id="UP000028492">
    <property type="component" value="Chromosome"/>
</dbReference>
<evidence type="ECO:0000313" key="2">
    <source>
        <dbReference type="EMBL" id="AIG80354.1"/>
    </source>
</evidence>
<feature type="transmembrane region" description="Helical" evidence="1">
    <location>
        <begin position="93"/>
        <end position="112"/>
    </location>
</feature>
<keyword evidence="1" id="KW-1133">Transmembrane helix</keyword>
<proteinExistence type="predicted"/>
<keyword evidence="1" id="KW-0472">Membrane</keyword>
<keyword evidence="3" id="KW-1185">Reference proteome</keyword>
<dbReference type="eggNOG" id="ENOG5033GN1">
    <property type="taxonomic scope" value="Bacteria"/>
</dbReference>
<dbReference type="STRING" id="208439.AJAP_37815"/>
<accession>A0A075V7B1</accession>
<gene>
    <name evidence="2" type="ORF">AJAP_37815</name>
</gene>
<dbReference type="AlphaFoldDB" id="A0A075V7B1"/>
<feature type="transmembrane region" description="Helical" evidence="1">
    <location>
        <begin position="34"/>
        <end position="56"/>
    </location>
</feature>
<dbReference type="HOGENOM" id="CLU_140382_0_0_11"/>
<dbReference type="KEGG" id="aja:AJAP_37815"/>
<dbReference type="EMBL" id="CP008953">
    <property type="protein sequence ID" value="AIG80354.1"/>
    <property type="molecule type" value="Genomic_DNA"/>
</dbReference>
<feature type="transmembrane region" description="Helical" evidence="1">
    <location>
        <begin position="68"/>
        <end position="87"/>
    </location>
</feature>
<keyword evidence="1" id="KW-0812">Transmembrane</keyword>
<evidence type="ECO:0000256" key="1">
    <source>
        <dbReference type="SAM" id="Phobius"/>
    </source>
</evidence>